<evidence type="ECO:0000256" key="8">
    <source>
        <dbReference type="ARBA" id="ARBA00023306"/>
    </source>
</evidence>
<dbReference type="EMBL" id="KZ613467">
    <property type="protein sequence ID" value="PMD26904.1"/>
    <property type="molecule type" value="Genomic_DNA"/>
</dbReference>
<proteinExistence type="inferred from homology"/>
<keyword evidence="6" id="KW-0498">Mitosis</keyword>
<evidence type="ECO:0000256" key="9">
    <source>
        <dbReference type="ARBA" id="ARBA00023328"/>
    </source>
</evidence>
<keyword evidence="8" id="KW-0131">Cell cycle</keyword>
<dbReference type="GO" id="GO:0000070">
    <property type="term" value="P:mitotic sister chromatid segregation"/>
    <property type="evidence" value="ECO:0007669"/>
    <property type="project" value="TreeGrafter"/>
</dbReference>
<accession>A0A2J6QKW7</accession>
<feature type="compositionally biased region" description="Basic and acidic residues" evidence="10">
    <location>
        <begin position="107"/>
        <end position="116"/>
    </location>
</feature>
<keyword evidence="5" id="KW-0132">Cell division</keyword>
<feature type="domain" description="Borealin N-terminal" evidence="11">
    <location>
        <begin position="7"/>
        <end position="61"/>
    </location>
</feature>
<evidence type="ECO:0000313" key="13">
    <source>
        <dbReference type="Proteomes" id="UP000235672"/>
    </source>
</evidence>
<dbReference type="GO" id="GO:0032133">
    <property type="term" value="C:chromosome passenger complex"/>
    <property type="evidence" value="ECO:0007669"/>
    <property type="project" value="TreeGrafter"/>
</dbReference>
<evidence type="ECO:0000259" key="11">
    <source>
        <dbReference type="Pfam" id="PF10444"/>
    </source>
</evidence>
<feature type="compositionally biased region" description="Low complexity" evidence="10">
    <location>
        <begin position="290"/>
        <end position="302"/>
    </location>
</feature>
<evidence type="ECO:0000256" key="7">
    <source>
        <dbReference type="ARBA" id="ARBA00023242"/>
    </source>
</evidence>
<comment type="subcellular location">
    <subcellularLocation>
        <location evidence="2">Chromosome</location>
        <location evidence="2">Centromere</location>
    </subcellularLocation>
    <subcellularLocation>
        <location evidence="1">Nucleus</location>
    </subcellularLocation>
</comment>
<dbReference type="PANTHER" id="PTHR16040">
    <property type="entry name" value="AUSTRALIN, ISOFORM A-RELATED"/>
    <property type="match status" value="1"/>
</dbReference>
<dbReference type="InterPro" id="IPR018867">
    <property type="entry name" value="Cell_div_borealin"/>
</dbReference>
<dbReference type="InterPro" id="IPR018851">
    <property type="entry name" value="Borealin_N"/>
</dbReference>
<evidence type="ECO:0000256" key="10">
    <source>
        <dbReference type="SAM" id="MobiDB-lite"/>
    </source>
</evidence>
<dbReference type="PANTHER" id="PTHR16040:SF7">
    <property type="entry name" value="AUSTRALIN, ISOFORM A-RELATED"/>
    <property type="match status" value="1"/>
</dbReference>
<evidence type="ECO:0000256" key="5">
    <source>
        <dbReference type="ARBA" id="ARBA00022618"/>
    </source>
</evidence>
<evidence type="ECO:0000256" key="3">
    <source>
        <dbReference type="ARBA" id="ARBA00009914"/>
    </source>
</evidence>
<keyword evidence="4" id="KW-0158">Chromosome</keyword>
<sequence>MGITAGQKQALIDNLQLEITERARKLRAQYMHQAQVLRSRIEIRVHRIPMAMRKVNMGELLLKHSQGASTSTAETSRLEKPRSPAKNLIQEEQTRASPSPQHRGQKRLSDDISVDKENEDIENPKKRVRGPIVPTRTTSREKLQTQVLSPRSANSRAVPRSPVRTAVSPARSQLARPISPLKPVAPAPIGGAASILTNMVEKAKTTRGGATRKGTDTSATSSNTNAGAGRGKRTIPTASAPKVGRGRAISDTSDSSTTTVVRKPAVAKKVAPAKEKKTVMSSIKGIGSQKKLPASKPAAAPATGGRVLRKRN</sequence>
<dbReference type="Pfam" id="PF10444">
    <property type="entry name" value="Nbl1_Borealin_N"/>
    <property type="match status" value="1"/>
</dbReference>
<reference evidence="12 13" key="1">
    <citation type="submission" date="2016-05" db="EMBL/GenBank/DDBJ databases">
        <title>A degradative enzymes factory behind the ericoid mycorrhizal symbiosis.</title>
        <authorList>
            <consortium name="DOE Joint Genome Institute"/>
            <person name="Martino E."/>
            <person name="Morin E."/>
            <person name="Grelet G."/>
            <person name="Kuo A."/>
            <person name="Kohler A."/>
            <person name="Daghino S."/>
            <person name="Barry K."/>
            <person name="Choi C."/>
            <person name="Cichocki N."/>
            <person name="Clum A."/>
            <person name="Copeland A."/>
            <person name="Hainaut M."/>
            <person name="Haridas S."/>
            <person name="Labutti K."/>
            <person name="Lindquist E."/>
            <person name="Lipzen A."/>
            <person name="Khouja H.-R."/>
            <person name="Murat C."/>
            <person name="Ohm R."/>
            <person name="Olson A."/>
            <person name="Spatafora J."/>
            <person name="Veneault-Fourrey C."/>
            <person name="Henrissat B."/>
            <person name="Grigoriev I."/>
            <person name="Martin F."/>
            <person name="Perotto S."/>
        </authorList>
    </citation>
    <scope>NUCLEOTIDE SEQUENCE [LARGE SCALE GENOMIC DNA]</scope>
    <source>
        <strain evidence="12 13">UAMH 7357</strain>
    </source>
</reference>
<dbReference type="Proteomes" id="UP000235672">
    <property type="component" value="Unassembled WGS sequence"/>
</dbReference>
<organism evidence="12 13">
    <name type="scientific">Hyaloscypha hepaticicola</name>
    <dbReference type="NCBI Taxonomy" id="2082293"/>
    <lineage>
        <taxon>Eukaryota</taxon>
        <taxon>Fungi</taxon>
        <taxon>Dikarya</taxon>
        <taxon>Ascomycota</taxon>
        <taxon>Pezizomycotina</taxon>
        <taxon>Leotiomycetes</taxon>
        <taxon>Helotiales</taxon>
        <taxon>Hyaloscyphaceae</taxon>
        <taxon>Hyaloscypha</taxon>
    </lineage>
</organism>
<keyword evidence="9" id="KW-0137">Centromere</keyword>
<feature type="region of interest" description="Disordered" evidence="10">
    <location>
        <begin position="204"/>
        <end position="312"/>
    </location>
</feature>
<feature type="compositionally biased region" description="Low complexity" evidence="10">
    <location>
        <begin position="217"/>
        <end position="227"/>
    </location>
</feature>
<keyword evidence="7" id="KW-0539">Nucleus</keyword>
<protein>
    <recommendedName>
        <fullName evidence="11">Borealin N-terminal domain-containing protein</fullName>
    </recommendedName>
</protein>
<dbReference type="GO" id="GO:0051233">
    <property type="term" value="C:spindle midzone"/>
    <property type="evidence" value="ECO:0007669"/>
    <property type="project" value="TreeGrafter"/>
</dbReference>
<dbReference type="OrthoDB" id="2392550at2759"/>
<dbReference type="GO" id="GO:0051301">
    <property type="term" value="P:cell division"/>
    <property type="evidence" value="ECO:0007669"/>
    <property type="project" value="UniProtKB-KW"/>
</dbReference>
<dbReference type="GO" id="GO:0000775">
    <property type="term" value="C:chromosome, centromeric region"/>
    <property type="evidence" value="ECO:0007669"/>
    <property type="project" value="UniProtKB-SubCell"/>
</dbReference>
<evidence type="ECO:0000256" key="6">
    <source>
        <dbReference type="ARBA" id="ARBA00022776"/>
    </source>
</evidence>
<feature type="compositionally biased region" description="Low complexity" evidence="10">
    <location>
        <begin position="250"/>
        <end position="270"/>
    </location>
</feature>
<name>A0A2J6QKW7_9HELO</name>
<evidence type="ECO:0000313" key="12">
    <source>
        <dbReference type="EMBL" id="PMD26904.1"/>
    </source>
</evidence>
<feature type="region of interest" description="Disordered" evidence="10">
    <location>
        <begin position="65"/>
        <end position="171"/>
    </location>
</feature>
<evidence type="ECO:0000256" key="4">
    <source>
        <dbReference type="ARBA" id="ARBA00022454"/>
    </source>
</evidence>
<dbReference type="AlphaFoldDB" id="A0A2J6QKW7"/>
<feature type="compositionally biased region" description="Polar residues" evidence="10">
    <location>
        <begin position="66"/>
        <end position="75"/>
    </location>
</feature>
<comment type="similarity">
    <text evidence="3">Belongs to the borealin family.</text>
</comment>
<evidence type="ECO:0000256" key="1">
    <source>
        <dbReference type="ARBA" id="ARBA00004123"/>
    </source>
</evidence>
<dbReference type="STRING" id="1745343.A0A2J6QKW7"/>
<evidence type="ECO:0000256" key="2">
    <source>
        <dbReference type="ARBA" id="ARBA00004584"/>
    </source>
</evidence>
<gene>
    <name evidence="12" type="ORF">NA56DRAFT_299847</name>
</gene>
<keyword evidence="13" id="KW-1185">Reference proteome</keyword>
<dbReference type="GO" id="GO:0005634">
    <property type="term" value="C:nucleus"/>
    <property type="evidence" value="ECO:0007669"/>
    <property type="project" value="UniProtKB-SubCell"/>
</dbReference>
<feature type="compositionally biased region" description="Polar residues" evidence="10">
    <location>
        <begin position="144"/>
        <end position="155"/>
    </location>
</feature>